<evidence type="ECO:0000256" key="1">
    <source>
        <dbReference type="SAM" id="MobiDB-lite"/>
    </source>
</evidence>
<feature type="region of interest" description="Disordered" evidence="1">
    <location>
        <begin position="387"/>
        <end position="414"/>
    </location>
</feature>
<proteinExistence type="predicted"/>
<evidence type="ECO:0000313" key="2">
    <source>
        <dbReference type="EMBL" id="KIJ41324.1"/>
    </source>
</evidence>
<sequence length="414" mass="46692">MYHDNTGTPSSNKADRHQDTITDLPLLDTIAVCLTTGKPWDVVAATISGDCLILSKSGNISDEDEAAVGLFFSEVKRQGRGCIIGSLSQGSNWTIALPFLFSHSKANANKRLSRVHRAITDLFDDLCAKVTSYSETSILDEFHDAMSWIKHPHQGETVGSILMRAIRTCRELSLMRVQPDTVSQSKFLEVIAFASILSKSRFLSEITADWILSERTKTLKGRLDKLCQYTRVDWVISKLQQIPDLRFRWTPSSELWITPFSPEQIQLLKLRVPNLLDIWVEYKYFKPRLHAELRLILHLYSTLPITSGQFPIGCSKRSCFCCTVWIGVFNEANKSSWMTSGSHGKPYPNCAFPGNVDLKLNELVLQQITVRLADTLRSLMPMKTRRLSDEQVSSSESEDAVDPVRDQLDSFSPS</sequence>
<dbReference type="Proteomes" id="UP000054279">
    <property type="component" value="Unassembled WGS sequence"/>
</dbReference>
<dbReference type="EMBL" id="KN837138">
    <property type="protein sequence ID" value="KIJ41324.1"/>
    <property type="molecule type" value="Genomic_DNA"/>
</dbReference>
<organism evidence="2 3">
    <name type="scientific">Sphaerobolus stellatus (strain SS14)</name>
    <dbReference type="NCBI Taxonomy" id="990650"/>
    <lineage>
        <taxon>Eukaryota</taxon>
        <taxon>Fungi</taxon>
        <taxon>Dikarya</taxon>
        <taxon>Basidiomycota</taxon>
        <taxon>Agaricomycotina</taxon>
        <taxon>Agaricomycetes</taxon>
        <taxon>Phallomycetidae</taxon>
        <taxon>Geastrales</taxon>
        <taxon>Sphaerobolaceae</taxon>
        <taxon>Sphaerobolus</taxon>
    </lineage>
</organism>
<accession>A0A0C9V2V7</accession>
<protein>
    <submittedName>
        <fullName evidence="2">Uncharacterized protein</fullName>
    </submittedName>
</protein>
<reference evidence="2 3" key="1">
    <citation type="submission" date="2014-06" db="EMBL/GenBank/DDBJ databases">
        <title>Evolutionary Origins and Diversification of the Mycorrhizal Mutualists.</title>
        <authorList>
            <consortium name="DOE Joint Genome Institute"/>
            <consortium name="Mycorrhizal Genomics Consortium"/>
            <person name="Kohler A."/>
            <person name="Kuo A."/>
            <person name="Nagy L.G."/>
            <person name="Floudas D."/>
            <person name="Copeland A."/>
            <person name="Barry K.W."/>
            <person name="Cichocki N."/>
            <person name="Veneault-Fourrey C."/>
            <person name="LaButti K."/>
            <person name="Lindquist E.A."/>
            <person name="Lipzen A."/>
            <person name="Lundell T."/>
            <person name="Morin E."/>
            <person name="Murat C."/>
            <person name="Riley R."/>
            <person name="Ohm R."/>
            <person name="Sun H."/>
            <person name="Tunlid A."/>
            <person name="Henrissat B."/>
            <person name="Grigoriev I.V."/>
            <person name="Hibbett D.S."/>
            <person name="Martin F."/>
        </authorList>
    </citation>
    <scope>NUCLEOTIDE SEQUENCE [LARGE SCALE GENOMIC DNA]</scope>
    <source>
        <strain evidence="2 3">SS14</strain>
    </source>
</reference>
<dbReference type="Pfam" id="PF14441">
    <property type="entry name" value="OTT_1508_deam"/>
    <property type="match status" value="1"/>
</dbReference>
<gene>
    <name evidence="2" type="ORF">M422DRAFT_255833</name>
</gene>
<dbReference type="OrthoDB" id="3063780at2759"/>
<dbReference type="HOGENOM" id="CLU_039517_0_0_1"/>
<dbReference type="InterPro" id="IPR027796">
    <property type="entry name" value="OTT_1508_deam-like"/>
</dbReference>
<name>A0A0C9V2V7_SPHS4</name>
<dbReference type="AlphaFoldDB" id="A0A0C9V2V7"/>
<keyword evidence="3" id="KW-1185">Reference proteome</keyword>
<evidence type="ECO:0000313" key="3">
    <source>
        <dbReference type="Proteomes" id="UP000054279"/>
    </source>
</evidence>